<dbReference type="EMBL" id="OOFM01000005">
    <property type="protein sequence ID" value="SPL65337.1"/>
    <property type="molecule type" value="Genomic_DNA"/>
</dbReference>
<evidence type="ECO:0000256" key="1">
    <source>
        <dbReference type="SAM" id="MobiDB-lite"/>
    </source>
</evidence>
<evidence type="ECO:0000259" key="2">
    <source>
        <dbReference type="Pfam" id="PF10145"/>
    </source>
</evidence>
<dbReference type="Proteomes" id="UP000246073">
    <property type="component" value="Unassembled WGS sequence"/>
</dbReference>
<name>A0A2P9HML6_9HYPH</name>
<feature type="domain" description="Phage tail tape measure protein" evidence="2">
    <location>
        <begin position="244"/>
        <end position="412"/>
    </location>
</feature>
<proteinExistence type="predicted"/>
<reference evidence="4" key="1">
    <citation type="submission" date="2017-12" db="EMBL/GenBank/DDBJ databases">
        <authorList>
            <person name="Diaz M."/>
        </authorList>
    </citation>
    <scope>NUCLEOTIDE SEQUENCE [LARGE SCALE GENOMIC DNA]</scope>
    <source>
        <strain evidence="4">FI11154</strain>
    </source>
</reference>
<evidence type="ECO:0000313" key="4">
    <source>
        <dbReference type="Proteomes" id="UP000246073"/>
    </source>
</evidence>
<organism evidence="3 4">
    <name type="scientific">Ochrobactrum soli</name>
    <dbReference type="NCBI Taxonomy" id="2448455"/>
    <lineage>
        <taxon>Bacteria</taxon>
        <taxon>Pseudomonadati</taxon>
        <taxon>Pseudomonadota</taxon>
        <taxon>Alphaproteobacteria</taxon>
        <taxon>Hyphomicrobiales</taxon>
        <taxon>Brucellaceae</taxon>
        <taxon>Brucella/Ochrobactrum group</taxon>
        <taxon>Ochrobactrum</taxon>
    </lineage>
</organism>
<dbReference type="InterPro" id="IPR010090">
    <property type="entry name" value="Phage_tape_meas"/>
</dbReference>
<feature type="region of interest" description="Disordered" evidence="1">
    <location>
        <begin position="166"/>
        <end position="191"/>
    </location>
</feature>
<accession>A0A2P9HML6</accession>
<dbReference type="Pfam" id="PF10145">
    <property type="entry name" value="PhageMin_Tail"/>
    <property type="match status" value="1"/>
</dbReference>
<dbReference type="RefSeq" id="WP_109368991.1">
    <property type="nucleotide sequence ID" value="NZ_OOFM01000005.1"/>
</dbReference>
<sequence>MASRVATLRLQLIDSVSGPSKKSTEALKGLESSIAKLGKNGVAGAKNLGSQLDYLRRKAAAVGDFKDLRRGTAAAFGEFRTARTRVKELEAALASVTKPTAKLNADMRSARSALKAATTAFQEQRAAARSAEQSLRSFSINSKNGIGQSQRAIRDQLAQTIRKMREMERENRKQPPAKPPRPGRSGSSVGGTIAGAAGGYAAVRAGGVARNAFMDTVSYDQATAYRDALGYDIFSATDKAKMNAQAEKIGYETRFTNADVVQSQVGVLQGGIRDANTIMNLLGPITDYALAMNVTLEEATETIRSSTQIRQIPMNDLKAVQKYVDNLVWMAKNGGMDDSDVRQYVRYGGGAMKSIGLSDPVANAMGVVLRRAGYKGDEAGVFSRTAAAKLGAPTNPGRVALQSMGLNFDDYVTQPEAFKVGGIAKMIQENFGVRVNKEMQDAITKYIDEGTFLNEDLGEEMPVGSDRGMFTSGIMDILEPLFGKMSAKDKKDVAKKLGDFHKFSAESVDSERLLMDILKSDPTIAQLNAFFTQRQGARAGVLSDRFPEFQQTIGLMQNTPEGITNKIGVKANEGLYGDYTRATGAVETALIKIVSDWEKPISSVLKSVDWLASEFTQLSTTTRRVIEALGALALAAGGYAAMSAGRGLLARILGGGAGAAGGAAGGAAAGAAGGGLLRGALRLGGRAIASPLGAGALTATALNQTDPEGNLWGLTSGIDAWVEKHTGINPSNVQLGRKRTPKEALEVDISQQTAQWPIAAQQGIREYIGVLMTGGAEAEAKAQATGEQIKEALTVNGALTIDTSQLERALGLARQFATVARGGSAAVSPSGGSLDPKLDGKRAGGGPVKAGGLYQINEKGQELFAPGADGTIIPNHKIGGGGVTVHAPINLGGITVGAGADAASVKAAVQQGVEQALAQLEGKLSRSVQTYFGNLSYGDG</sequence>
<dbReference type="NCBIfam" id="TIGR01760">
    <property type="entry name" value="tape_meas_TP901"/>
    <property type="match status" value="1"/>
</dbReference>
<dbReference type="AlphaFoldDB" id="A0A2P9HML6"/>
<evidence type="ECO:0000313" key="3">
    <source>
        <dbReference type="EMBL" id="SPL65337.1"/>
    </source>
</evidence>
<protein>
    <submittedName>
        <fullName evidence="3">Phage tail length tape-measure protein</fullName>
    </submittedName>
</protein>
<gene>
    <name evidence="3" type="ORF">OHAE_1204</name>
</gene>